<evidence type="ECO:0000313" key="2">
    <source>
        <dbReference type="Proteomes" id="UP000236291"/>
    </source>
</evidence>
<comment type="caution">
    <text evidence="1">The sequence shown here is derived from an EMBL/GenBank/DDBJ whole genome shotgun (WGS) entry which is preliminary data.</text>
</comment>
<dbReference type="Proteomes" id="UP000236291">
    <property type="component" value="Unassembled WGS sequence"/>
</dbReference>
<dbReference type="STRING" id="57577.A0A2K3JKZ4"/>
<protein>
    <submittedName>
        <fullName evidence="1">Flotillin-like protein</fullName>
    </submittedName>
</protein>
<feature type="non-terminal residue" evidence="1">
    <location>
        <position position="1"/>
    </location>
</feature>
<dbReference type="EMBL" id="ASHM01068890">
    <property type="protein sequence ID" value="PNX54702.1"/>
    <property type="molecule type" value="Genomic_DNA"/>
</dbReference>
<proteinExistence type="predicted"/>
<dbReference type="AlphaFoldDB" id="A0A2K3JKZ4"/>
<gene>
    <name evidence="1" type="ORF">L195_g048323</name>
</gene>
<name>A0A2K3JKZ4_TRIPR</name>
<organism evidence="1 2">
    <name type="scientific">Trifolium pratense</name>
    <name type="common">Red clover</name>
    <dbReference type="NCBI Taxonomy" id="57577"/>
    <lineage>
        <taxon>Eukaryota</taxon>
        <taxon>Viridiplantae</taxon>
        <taxon>Streptophyta</taxon>
        <taxon>Embryophyta</taxon>
        <taxon>Tracheophyta</taxon>
        <taxon>Spermatophyta</taxon>
        <taxon>Magnoliopsida</taxon>
        <taxon>eudicotyledons</taxon>
        <taxon>Gunneridae</taxon>
        <taxon>Pentapetalae</taxon>
        <taxon>rosids</taxon>
        <taxon>fabids</taxon>
        <taxon>Fabales</taxon>
        <taxon>Fabaceae</taxon>
        <taxon>Papilionoideae</taxon>
        <taxon>50 kb inversion clade</taxon>
        <taxon>NPAAA clade</taxon>
        <taxon>Hologalegina</taxon>
        <taxon>IRL clade</taxon>
        <taxon>Trifolieae</taxon>
        <taxon>Trifolium</taxon>
    </lineage>
</organism>
<reference evidence="1 2" key="2">
    <citation type="journal article" date="2017" name="Front. Plant Sci.">
        <title>Gene Classification and Mining of Molecular Markers Useful in Red Clover (Trifolium pratense) Breeding.</title>
        <authorList>
            <person name="Istvanek J."/>
            <person name="Dluhosova J."/>
            <person name="Dluhos P."/>
            <person name="Patkova L."/>
            <person name="Nedelnik J."/>
            <person name="Repkova J."/>
        </authorList>
    </citation>
    <scope>NUCLEOTIDE SEQUENCE [LARGE SCALE GENOMIC DNA]</scope>
    <source>
        <strain evidence="2">cv. Tatra</strain>
        <tissue evidence="1">Young leaves</tissue>
    </source>
</reference>
<sequence>VQEANWELYKKQKETEAALFEKKAEAEAEAQIALADATFYAVGTKNTLRVN</sequence>
<evidence type="ECO:0000313" key="1">
    <source>
        <dbReference type="EMBL" id="PNX54702.1"/>
    </source>
</evidence>
<reference evidence="1 2" key="1">
    <citation type="journal article" date="2014" name="Am. J. Bot.">
        <title>Genome assembly and annotation for red clover (Trifolium pratense; Fabaceae).</title>
        <authorList>
            <person name="Istvanek J."/>
            <person name="Jaros M."/>
            <person name="Krenek A."/>
            <person name="Repkova J."/>
        </authorList>
    </citation>
    <scope>NUCLEOTIDE SEQUENCE [LARGE SCALE GENOMIC DNA]</scope>
    <source>
        <strain evidence="2">cv. Tatra</strain>
        <tissue evidence="1">Young leaves</tissue>
    </source>
</reference>
<accession>A0A2K3JKZ4</accession>